<evidence type="ECO:0000259" key="2">
    <source>
        <dbReference type="PROSITE" id="PS50110"/>
    </source>
</evidence>
<reference evidence="4" key="1">
    <citation type="submission" date="2020-02" db="EMBL/GenBank/DDBJ databases">
        <title>Flavobacterium sp. genome.</title>
        <authorList>
            <person name="Jung H.S."/>
            <person name="Baek J.H."/>
            <person name="Jeon C.O."/>
        </authorList>
    </citation>
    <scope>NUCLEOTIDE SEQUENCE</scope>
    <source>
        <strain evidence="4">SE-s28</strain>
    </source>
</reference>
<keyword evidence="5" id="KW-1185">Reference proteome</keyword>
<dbReference type="GO" id="GO:0000156">
    <property type="term" value="F:phosphorelay response regulator activity"/>
    <property type="evidence" value="ECO:0007669"/>
    <property type="project" value="InterPro"/>
</dbReference>
<sequence length="233" mass="26339">MEAKCLIIDDDDLDRIMIQSFVKRVPQFTLAGSFASAEEAESTLKDSAIDIMFLDIDMPGISGLDLRRRFPDIPVCIFVTSHPEHAVESFETSAFDFLVKPVKYDRFLSAANRAISYLELLHRAALVESVTGNGTVLIREGKYDLKIPVSEIMYLEALGNYTRIELTDTTHHILSSIGSVLKEEDFASFVRIHRSYAVQKHFVARFNSREVELSNKALIPVGRAYKKSIDSFR</sequence>
<dbReference type="AlphaFoldDB" id="A0A972G2D2"/>
<evidence type="ECO:0000313" key="5">
    <source>
        <dbReference type="Proteomes" id="UP000712080"/>
    </source>
</evidence>
<dbReference type="SMART" id="SM00448">
    <property type="entry name" value="REC"/>
    <property type="match status" value="1"/>
</dbReference>
<accession>A0A972G2D2</accession>
<dbReference type="PANTHER" id="PTHR37299">
    <property type="entry name" value="TRANSCRIPTIONAL REGULATOR-RELATED"/>
    <property type="match status" value="1"/>
</dbReference>
<dbReference type="RefSeq" id="WP_169528304.1">
    <property type="nucleotide sequence ID" value="NZ_JAAMPU010000108.1"/>
</dbReference>
<dbReference type="Pfam" id="PF00072">
    <property type="entry name" value="Response_reg"/>
    <property type="match status" value="1"/>
</dbReference>
<dbReference type="GO" id="GO:0003677">
    <property type="term" value="F:DNA binding"/>
    <property type="evidence" value="ECO:0007669"/>
    <property type="project" value="InterPro"/>
</dbReference>
<dbReference type="InterPro" id="IPR007492">
    <property type="entry name" value="LytTR_DNA-bd_dom"/>
</dbReference>
<dbReference type="PROSITE" id="PS50930">
    <property type="entry name" value="HTH_LYTTR"/>
    <property type="match status" value="1"/>
</dbReference>
<dbReference type="InterPro" id="IPR011006">
    <property type="entry name" value="CheY-like_superfamily"/>
</dbReference>
<dbReference type="SMART" id="SM00850">
    <property type="entry name" value="LytTR"/>
    <property type="match status" value="1"/>
</dbReference>
<feature type="modified residue" description="4-aspartylphosphate" evidence="1">
    <location>
        <position position="55"/>
    </location>
</feature>
<evidence type="ECO:0000313" key="4">
    <source>
        <dbReference type="EMBL" id="NMH29196.1"/>
    </source>
</evidence>
<keyword evidence="1" id="KW-0597">Phosphoprotein</keyword>
<dbReference type="PROSITE" id="PS50110">
    <property type="entry name" value="RESPONSE_REGULATORY"/>
    <property type="match status" value="1"/>
</dbReference>
<protein>
    <submittedName>
        <fullName evidence="4">Response regulator transcription factor</fullName>
    </submittedName>
</protein>
<gene>
    <name evidence="4" type="ORF">G6047_14240</name>
</gene>
<dbReference type="SUPFAM" id="SSF52172">
    <property type="entry name" value="CheY-like"/>
    <property type="match status" value="1"/>
</dbReference>
<evidence type="ECO:0000256" key="1">
    <source>
        <dbReference type="PROSITE-ProRule" id="PRU00169"/>
    </source>
</evidence>
<dbReference type="InterPro" id="IPR046947">
    <property type="entry name" value="LytR-like"/>
</dbReference>
<dbReference type="Pfam" id="PF04397">
    <property type="entry name" value="LytTR"/>
    <property type="match status" value="1"/>
</dbReference>
<dbReference type="Gene3D" id="2.40.50.1020">
    <property type="entry name" value="LytTr DNA-binding domain"/>
    <property type="match status" value="1"/>
</dbReference>
<dbReference type="EMBL" id="JAAMPU010000108">
    <property type="protein sequence ID" value="NMH29196.1"/>
    <property type="molecule type" value="Genomic_DNA"/>
</dbReference>
<evidence type="ECO:0000259" key="3">
    <source>
        <dbReference type="PROSITE" id="PS50930"/>
    </source>
</evidence>
<comment type="caution">
    <text evidence="4">The sequence shown here is derived from an EMBL/GenBank/DDBJ whole genome shotgun (WGS) entry which is preliminary data.</text>
</comment>
<name>A0A972G2D2_9FLAO</name>
<dbReference type="Proteomes" id="UP000712080">
    <property type="component" value="Unassembled WGS sequence"/>
</dbReference>
<dbReference type="Gene3D" id="3.40.50.2300">
    <property type="match status" value="1"/>
</dbReference>
<feature type="domain" description="HTH LytTR-type" evidence="3">
    <location>
        <begin position="136"/>
        <end position="196"/>
    </location>
</feature>
<organism evidence="4 5">
    <name type="scientific">Flavobacterium silvaticum</name>
    <dbReference type="NCBI Taxonomy" id="1852020"/>
    <lineage>
        <taxon>Bacteria</taxon>
        <taxon>Pseudomonadati</taxon>
        <taxon>Bacteroidota</taxon>
        <taxon>Flavobacteriia</taxon>
        <taxon>Flavobacteriales</taxon>
        <taxon>Flavobacteriaceae</taxon>
        <taxon>Flavobacterium</taxon>
    </lineage>
</organism>
<dbReference type="PANTHER" id="PTHR37299:SF1">
    <property type="entry name" value="STAGE 0 SPORULATION PROTEIN A HOMOLOG"/>
    <property type="match status" value="1"/>
</dbReference>
<proteinExistence type="predicted"/>
<feature type="domain" description="Response regulatory" evidence="2">
    <location>
        <begin position="4"/>
        <end position="115"/>
    </location>
</feature>
<dbReference type="InterPro" id="IPR001789">
    <property type="entry name" value="Sig_transdc_resp-reg_receiver"/>
</dbReference>